<accession>A0A813K749</accession>
<keyword evidence="1" id="KW-0489">Methyltransferase</keyword>
<dbReference type="InterPro" id="IPR000780">
    <property type="entry name" value="CheR_MeTrfase"/>
</dbReference>
<protein>
    <recommendedName>
        <fullName evidence="4">CheR-type methyltransferase domain-containing protein</fullName>
    </recommendedName>
</protein>
<organism evidence="5 6">
    <name type="scientific">Polarella glacialis</name>
    <name type="common">Dinoflagellate</name>
    <dbReference type="NCBI Taxonomy" id="89957"/>
    <lineage>
        <taxon>Eukaryota</taxon>
        <taxon>Sar</taxon>
        <taxon>Alveolata</taxon>
        <taxon>Dinophyceae</taxon>
        <taxon>Suessiales</taxon>
        <taxon>Suessiaceae</taxon>
        <taxon>Polarella</taxon>
    </lineage>
</organism>
<feature type="domain" description="CheR-type methyltransferase" evidence="4">
    <location>
        <begin position="1"/>
        <end position="229"/>
    </location>
</feature>
<dbReference type="Proteomes" id="UP000626109">
    <property type="component" value="Unassembled WGS sequence"/>
</dbReference>
<dbReference type="GO" id="GO:0008757">
    <property type="term" value="F:S-adenosylmethionine-dependent methyltransferase activity"/>
    <property type="evidence" value="ECO:0007669"/>
    <property type="project" value="InterPro"/>
</dbReference>
<dbReference type="InterPro" id="IPR029063">
    <property type="entry name" value="SAM-dependent_MTases_sf"/>
</dbReference>
<dbReference type="EMBL" id="CAJNNW010028032">
    <property type="protein sequence ID" value="CAE8694349.1"/>
    <property type="molecule type" value="Genomic_DNA"/>
</dbReference>
<feature type="non-terminal residue" evidence="5">
    <location>
        <position position="229"/>
    </location>
</feature>
<dbReference type="PANTHER" id="PTHR24422:SF19">
    <property type="entry name" value="CHEMOTAXIS PROTEIN METHYLTRANSFERASE"/>
    <property type="match status" value="1"/>
</dbReference>
<comment type="caution">
    <text evidence="5">The sequence shown here is derived from an EMBL/GenBank/DDBJ whole genome shotgun (WGS) entry which is preliminary data.</text>
</comment>
<feature type="non-terminal residue" evidence="5">
    <location>
        <position position="1"/>
    </location>
</feature>
<dbReference type="InterPro" id="IPR050903">
    <property type="entry name" value="Bact_Chemotaxis_MeTrfase"/>
</dbReference>
<dbReference type="GO" id="GO:0032259">
    <property type="term" value="P:methylation"/>
    <property type="evidence" value="ECO:0007669"/>
    <property type="project" value="UniProtKB-KW"/>
</dbReference>
<sequence>VLWALAQGGLDEGFEGAVSSSAERPKQKYLSCWSCGCSSGEEAYYLRMIWQKRLAPVFPELDLQVLGTDLSLETVEAAIEGSYPLHSVKALPDSWRRDFFEAPRNWDPDSIQGGLPGTPSAAKGKHRLQKLVQQNRRGYATGTPTSGLQQQNPVSEDLWRLVHPDVRRNVSFLPQDVLEEMPDGPFDLIMSRYAVCLYIAAEKKTQVLAAMVERLRPGGFLVIGEKDKL</sequence>
<dbReference type="AlphaFoldDB" id="A0A813K749"/>
<dbReference type="Pfam" id="PF01739">
    <property type="entry name" value="CheR"/>
    <property type="match status" value="2"/>
</dbReference>
<dbReference type="PANTHER" id="PTHR24422">
    <property type="entry name" value="CHEMOTAXIS PROTEIN METHYLTRANSFERASE"/>
    <property type="match status" value="1"/>
</dbReference>
<evidence type="ECO:0000256" key="2">
    <source>
        <dbReference type="ARBA" id="ARBA00022679"/>
    </source>
</evidence>
<proteinExistence type="predicted"/>
<dbReference type="CDD" id="cd02440">
    <property type="entry name" value="AdoMet_MTases"/>
    <property type="match status" value="1"/>
</dbReference>
<evidence type="ECO:0000259" key="4">
    <source>
        <dbReference type="PROSITE" id="PS50123"/>
    </source>
</evidence>
<evidence type="ECO:0000313" key="5">
    <source>
        <dbReference type="EMBL" id="CAE8694349.1"/>
    </source>
</evidence>
<keyword evidence="3" id="KW-0949">S-adenosyl-L-methionine</keyword>
<evidence type="ECO:0000313" key="6">
    <source>
        <dbReference type="Proteomes" id="UP000626109"/>
    </source>
</evidence>
<dbReference type="InterPro" id="IPR022642">
    <property type="entry name" value="CheR_C"/>
</dbReference>
<dbReference type="PROSITE" id="PS50123">
    <property type="entry name" value="CHER"/>
    <property type="match status" value="1"/>
</dbReference>
<gene>
    <name evidence="5" type="ORF">PGLA2088_LOCUS28815</name>
</gene>
<evidence type="ECO:0000256" key="1">
    <source>
        <dbReference type="ARBA" id="ARBA00022603"/>
    </source>
</evidence>
<reference evidence="5" key="1">
    <citation type="submission" date="2021-02" db="EMBL/GenBank/DDBJ databases">
        <authorList>
            <person name="Dougan E. K."/>
            <person name="Rhodes N."/>
            <person name="Thang M."/>
            <person name="Chan C."/>
        </authorList>
    </citation>
    <scope>NUCLEOTIDE SEQUENCE</scope>
</reference>
<dbReference type="PRINTS" id="PR00996">
    <property type="entry name" value="CHERMTFRASE"/>
</dbReference>
<name>A0A813K749_POLGL</name>
<dbReference type="Gene3D" id="3.40.50.150">
    <property type="entry name" value="Vaccinia Virus protein VP39"/>
    <property type="match status" value="1"/>
</dbReference>
<dbReference type="SUPFAM" id="SSF53335">
    <property type="entry name" value="S-adenosyl-L-methionine-dependent methyltransferases"/>
    <property type="match status" value="1"/>
</dbReference>
<evidence type="ECO:0000256" key="3">
    <source>
        <dbReference type="ARBA" id="ARBA00022691"/>
    </source>
</evidence>
<keyword evidence="2" id="KW-0808">Transferase</keyword>